<dbReference type="AlphaFoldDB" id="A0A167B0R4"/>
<dbReference type="EMBL" id="LFIW01001810">
    <property type="protein sequence ID" value="KZL80754.1"/>
    <property type="molecule type" value="Genomic_DNA"/>
</dbReference>
<dbReference type="PANTHER" id="PTHR43668">
    <property type="entry name" value="ALLANTOINASE"/>
    <property type="match status" value="1"/>
</dbReference>
<keyword evidence="2" id="KW-0472">Membrane</keyword>
<evidence type="ECO:0000256" key="2">
    <source>
        <dbReference type="SAM" id="Phobius"/>
    </source>
</evidence>
<dbReference type="InterPro" id="IPR032466">
    <property type="entry name" value="Metal_Hydrolase"/>
</dbReference>
<keyword evidence="2" id="KW-0812">Transmembrane</keyword>
<dbReference type="SUPFAM" id="SSF51338">
    <property type="entry name" value="Composite domain of metallo-dependent hydrolases"/>
    <property type="match status" value="1"/>
</dbReference>
<comment type="caution">
    <text evidence="4">The sequence shown here is derived from an EMBL/GenBank/DDBJ whole genome shotgun (WGS) entry which is preliminary data.</text>
</comment>
<reference evidence="4 5" key="1">
    <citation type="submission" date="2015-06" db="EMBL/GenBank/DDBJ databases">
        <title>Survival trade-offs in plant roots during colonization by closely related pathogenic and mutualistic fungi.</title>
        <authorList>
            <person name="Hacquard S."/>
            <person name="Kracher B."/>
            <person name="Hiruma K."/>
            <person name="Weinman A."/>
            <person name="Muench P."/>
            <person name="Garrido Oter R."/>
            <person name="Ver Loren van Themaat E."/>
            <person name="Dallerey J.-F."/>
            <person name="Damm U."/>
            <person name="Henrissat B."/>
            <person name="Lespinet O."/>
            <person name="Thon M."/>
            <person name="Kemen E."/>
            <person name="McHardy A.C."/>
            <person name="Schulze-Lefert P."/>
            <person name="O'Connell R.J."/>
        </authorList>
    </citation>
    <scope>NUCLEOTIDE SEQUENCE [LARGE SCALE GENOMIC DNA]</scope>
    <source>
        <strain evidence="4 5">MAFF 238704</strain>
    </source>
</reference>
<dbReference type="Gene3D" id="3.20.20.140">
    <property type="entry name" value="Metal-dependent hydrolases"/>
    <property type="match status" value="2"/>
</dbReference>
<dbReference type="SUPFAM" id="SSF51556">
    <property type="entry name" value="Metallo-dependent hydrolases"/>
    <property type="match status" value="2"/>
</dbReference>
<dbReference type="GO" id="GO:0005737">
    <property type="term" value="C:cytoplasm"/>
    <property type="evidence" value="ECO:0007669"/>
    <property type="project" value="TreeGrafter"/>
</dbReference>
<feature type="domain" description="Amidohydrolase-related" evidence="3">
    <location>
        <begin position="195"/>
        <end position="546"/>
    </location>
</feature>
<feature type="region of interest" description="Disordered" evidence="1">
    <location>
        <begin position="1"/>
        <end position="26"/>
    </location>
</feature>
<evidence type="ECO:0000313" key="5">
    <source>
        <dbReference type="Proteomes" id="UP000076584"/>
    </source>
</evidence>
<dbReference type="InterPro" id="IPR006680">
    <property type="entry name" value="Amidohydro-rel"/>
</dbReference>
<sequence>LSPRLSAPGPPHPEHRHTMPLPQATPSKEADLYHDAFQVPPPYEAAAYPRVRPRRALVRSLISPRVLVCIFLGGLLAWHTFLLERETKLRDVAQNASSSTHLTRFEESVKHCAALKTFPENPKPETRKSNPRWNSARGQDKPVVLRNMTFFDGESIASEAMDIKFEKGLVTELATTASKSISSDGATEHDLHGRFVTPGLVDMHSHHASSLWPALAITEDENEVNKAYGPLTPFMRILDSLKAYDVATRIIMSGGITTSLILPGSANIMGGEGTVIKNVLEAGELGEYVVEELLLEHNIPVEERHRYMKLACGENPRRVYGHTRMGNAYILRDQFAKAKEHLQKQDEYCEGVTSMLAQSDELKHRFIKENGDFPSDLRLESTVGMLRGRVAMQNHCYLPEDFETMLRVTGEYGVRVRAFHHALEAWQVPEMLKAYGENVTIATFAEFSLYKFEAYAPNLSASRILNEHGIPVAFKSDNSAEETNAKYIMFQAGVGHAFHLPEDKALQSVTSIPANAIDLGYRVGYARPGYDADLVVWDAHPLTIGATPLQVYIDGNPQLKHQIVQESMGTTFNEASTKDALPVAPKMRTELEPEKREAFCSKTKRAKANFVINGITNTFLENHPQMPTVFRDVSGGNYTLVVSNGAVTCLNTPEDCSSAVVRVSASADVTTLDLSNGYVLPGLTALTASLGMVEIATEESTGDGIVDSKKDGNNPENLDFAKYGVQLEGKAFSRARIGGITRAITPPLSDEGGFVNGVSVGILTRTDRTLLDGGVFRPEVALHVTIDDKAKVSVGTISTAVKKLRKILVDGRGKHNETTFGEVASGKLPLVINANNHWDIQQIINIKKDFPDVNIIIQGGAEAPLVALELAESQIPIILTETRPAPTTFRHRDAVVGPPLTPSVARILSEAGVYFAVAIVTDIMPADYRIHDLALEAAWAAKYANLGDKEAVRLVSSNIEDILGLPKSNDIVVWEDSPLEFGGTVALSFETGKNGELEVAACWPQEHDK</sequence>
<dbReference type="InterPro" id="IPR050138">
    <property type="entry name" value="DHOase/Allantoinase_Hydrolase"/>
</dbReference>
<evidence type="ECO:0000313" key="4">
    <source>
        <dbReference type="EMBL" id="KZL80754.1"/>
    </source>
</evidence>
<proteinExistence type="predicted"/>
<feature type="region of interest" description="Disordered" evidence="1">
    <location>
        <begin position="118"/>
        <end position="138"/>
    </location>
</feature>
<evidence type="ECO:0000259" key="3">
    <source>
        <dbReference type="Pfam" id="PF01979"/>
    </source>
</evidence>
<dbReference type="InterPro" id="IPR011059">
    <property type="entry name" value="Metal-dep_hydrolase_composite"/>
</dbReference>
<keyword evidence="5" id="KW-1185">Reference proteome</keyword>
<gene>
    <name evidence="4" type="ORF">CI238_09189</name>
</gene>
<dbReference type="Proteomes" id="UP000076584">
    <property type="component" value="Unassembled WGS sequence"/>
</dbReference>
<feature type="non-terminal residue" evidence="4">
    <location>
        <position position="1"/>
    </location>
</feature>
<dbReference type="Pfam" id="PF01979">
    <property type="entry name" value="Amidohydro_1"/>
    <property type="match status" value="1"/>
</dbReference>
<feature type="transmembrane region" description="Helical" evidence="2">
    <location>
        <begin position="62"/>
        <end position="81"/>
    </location>
</feature>
<organism evidence="4 5">
    <name type="scientific">Colletotrichum incanum</name>
    <name type="common">Soybean anthracnose fungus</name>
    <dbReference type="NCBI Taxonomy" id="1573173"/>
    <lineage>
        <taxon>Eukaryota</taxon>
        <taxon>Fungi</taxon>
        <taxon>Dikarya</taxon>
        <taxon>Ascomycota</taxon>
        <taxon>Pezizomycotina</taxon>
        <taxon>Sordariomycetes</taxon>
        <taxon>Hypocreomycetidae</taxon>
        <taxon>Glomerellales</taxon>
        <taxon>Glomerellaceae</taxon>
        <taxon>Colletotrichum</taxon>
        <taxon>Colletotrichum spaethianum species complex</taxon>
    </lineage>
</organism>
<dbReference type="GO" id="GO:0004038">
    <property type="term" value="F:allantoinase activity"/>
    <property type="evidence" value="ECO:0007669"/>
    <property type="project" value="TreeGrafter"/>
</dbReference>
<evidence type="ECO:0000256" key="1">
    <source>
        <dbReference type="SAM" id="MobiDB-lite"/>
    </source>
</evidence>
<keyword evidence="2" id="KW-1133">Transmembrane helix</keyword>
<dbReference type="GO" id="GO:0006145">
    <property type="term" value="P:purine nucleobase catabolic process"/>
    <property type="evidence" value="ECO:0007669"/>
    <property type="project" value="TreeGrafter"/>
</dbReference>
<dbReference type="PANTHER" id="PTHR43668:SF5">
    <property type="entry name" value="AMIDOHYDROLASE 3 DOMAIN-CONTAINING PROTEIN"/>
    <property type="match status" value="1"/>
</dbReference>
<name>A0A167B0R4_COLIC</name>
<accession>A0A167B0R4</accession>
<protein>
    <submittedName>
        <fullName evidence="4">Carbohydrate esterase family 9 protein</fullName>
    </submittedName>
</protein>